<dbReference type="Proteomes" id="UP001652432">
    <property type="component" value="Unassembled WGS sequence"/>
</dbReference>
<dbReference type="CDD" id="cd13124">
    <property type="entry name" value="MATE_SpoVB_like"/>
    <property type="match status" value="1"/>
</dbReference>
<feature type="transmembrane region" description="Helical" evidence="6">
    <location>
        <begin position="190"/>
        <end position="214"/>
    </location>
</feature>
<comment type="caution">
    <text evidence="7">The sequence shown here is derived from an EMBL/GenBank/DDBJ whole genome shotgun (WGS) entry which is preliminary data.</text>
</comment>
<proteinExistence type="predicted"/>
<feature type="transmembrane region" description="Helical" evidence="6">
    <location>
        <begin position="364"/>
        <end position="388"/>
    </location>
</feature>
<sequence>MRYFSLKNPLVFGTVVLTITGFVSRFIGFFYRIFLSRVFGAEGMGIYQLTAPVLALTFALSAAGIQTAISKFVARETSTRDYRYSFVYLFSGLTLSLALSILCAGFVYCFSEQIAVRFLMEDRTAPLLRIIALSIPMAAVHSCINGYFYGIKKTGIPSICQLSEQLMRVGSVYVIYTLCQKRGYSPTISFAVIGLVIGECASMLVSLIAAWAHFSGKLNTSSASSNVPVHLHRALSDMLHLSIPLSANRVIINFLMSVEAVFIPAQLLRYGYAHQAALSIYGVLTGMSLPLILFPSAITGSVCVLLLPVVSEADATGNQHIVEKAIQKSVKYGFLLGSVFTLIFFLGGSFLGNLLYQNEAAGRFISVLGFLCPLMYIASTLSSILNGLGKTGLTFLYSMISLLVRLFFVFFLIPVMGINGYLLGLLASQLVQTLLCLYAVRDYGSAPGFH</sequence>
<evidence type="ECO:0000256" key="2">
    <source>
        <dbReference type="ARBA" id="ARBA00022475"/>
    </source>
</evidence>
<evidence type="ECO:0000313" key="7">
    <source>
        <dbReference type="EMBL" id="MCU6745828.1"/>
    </source>
</evidence>
<evidence type="ECO:0000256" key="3">
    <source>
        <dbReference type="ARBA" id="ARBA00022692"/>
    </source>
</evidence>
<feature type="transmembrane region" description="Helical" evidence="6">
    <location>
        <begin position="86"/>
        <end position="108"/>
    </location>
</feature>
<evidence type="ECO:0000256" key="5">
    <source>
        <dbReference type="ARBA" id="ARBA00023136"/>
    </source>
</evidence>
<dbReference type="InterPro" id="IPR050833">
    <property type="entry name" value="Poly_Biosynth_Transport"/>
</dbReference>
<dbReference type="InterPro" id="IPR002797">
    <property type="entry name" value="Polysacc_synth"/>
</dbReference>
<gene>
    <name evidence="7" type="ORF">OCV77_15230</name>
</gene>
<keyword evidence="3 6" id="KW-0812">Transmembrane</keyword>
<dbReference type="PANTHER" id="PTHR30250">
    <property type="entry name" value="PST FAMILY PREDICTED COLANIC ACID TRANSPORTER"/>
    <property type="match status" value="1"/>
</dbReference>
<feature type="transmembrane region" description="Helical" evidence="6">
    <location>
        <begin position="12"/>
        <end position="34"/>
    </location>
</feature>
<evidence type="ECO:0000256" key="6">
    <source>
        <dbReference type="SAM" id="Phobius"/>
    </source>
</evidence>
<dbReference type="PIRSF" id="PIRSF038958">
    <property type="entry name" value="PG_synth_SpoVB"/>
    <property type="match status" value="1"/>
</dbReference>
<keyword evidence="5 6" id="KW-0472">Membrane</keyword>
<evidence type="ECO:0000256" key="4">
    <source>
        <dbReference type="ARBA" id="ARBA00022989"/>
    </source>
</evidence>
<protein>
    <submittedName>
        <fullName evidence="7">Polysaccharide biosynthesis protein</fullName>
    </submittedName>
</protein>
<feature type="transmembrane region" description="Helical" evidence="6">
    <location>
        <begin position="128"/>
        <end position="149"/>
    </location>
</feature>
<keyword evidence="8" id="KW-1185">Reference proteome</keyword>
<organism evidence="7 8">
    <name type="scientific">Suilimivivens aceti</name>
    <dbReference type="NCBI Taxonomy" id="2981774"/>
    <lineage>
        <taxon>Bacteria</taxon>
        <taxon>Bacillati</taxon>
        <taxon>Bacillota</taxon>
        <taxon>Clostridia</taxon>
        <taxon>Lachnospirales</taxon>
        <taxon>Lachnospiraceae</taxon>
        <taxon>Suilimivivens</taxon>
    </lineage>
</organism>
<dbReference type="RefSeq" id="WP_262575866.1">
    <property type="nucleotide sequence ID" value="NZ_JAOQKJ010000018.1"/>
</dbReference>
<reference evidence="7 8" key="1">
    <citation type="journal article" date="2021" name="ISME Commun">
        <title>Automated analysis of genomic sequences facilitates high-throughput and comprehensive description of bacteria.</title>
        <authorList>
            <person name="Hitch T.C.A."/>
        </authorList>
    </citation>
    <scope>NUCLEOTIDE SEQUENCE [LARGE SCALE GENOMIC DNA]</scope>
    <source>
        <strain evidence="7 8">Sanger_18</strain>
    </source>
</reference>
<comment type="subcellular location">
    <subcellularLocation>
        <location evidence="1">Cell membrane</location>
        <topology evidence="1">Multi-pass membrane protein</topology>
    </subcellularLocation>
</comment>
<dbReference type="EMBL" id="JAOQKJ010000018">
    <property type="protein sequence ID" value="MCU6745828.1"/>
    <property type="molecule type" value="Genomic_DNA"/>
</dbReference>
<evidence type="ECO:0000313" key="8">
    <source>
        <dbReference type="Proteomes" id="UP001652432"/>
    </source>
</evidence>
<dbReference type="PANTHER" id="PTHR30250:SF24">
    <property type="entry name" value="STAGE V SPORULATION PROTEIN B"/>
    <property type="match status" value="1"/>
</dbReference>
<keyword evidence="2" id="KW-1003">Cell membrane</keyword>
<evidence type="ECO:0000256" key="1">
    <source>
        <dbReference type="ARBA" id="ARBA00004651"/>
    </source>
</evidence>
<name>A0ABT2T6C7_9FIRM</name>
<accession>A0ABT2T6C7</accession>
<dbReference type="InterPro" id="IPR024923">
    <property type="entry name" value="PG_synth_SpoVB"/>
</dbReference>
<feature type="transmembrane region" description="Helical" evidence="6">
    <location>
        <begin position="330"/>
        <end position="352"/>
    </location>
</feature>
<feature type="transmembrane region" description="Helical" evidence="6">
    <location>
        <begin position="280"/>
        <end position="310"/>
    </location>
</feature>
<feature type="transmembrane region" description="Helical" evidence="6">
    <location>
        <begin position="46"/>
        <end position="65"/>
    </location>
</feature>
<keyword evidence="4 6" id="KW-1133">Transmembrane helix</keyword>
<dbReference type="Pfam" id="PF01943">
    <property type="entry name" value="Polysacc_synt"/>
    <property type="match status" value="1"/>
</dbReference>